<feature type="compositionally biased region" description="Basic residues" evidence="1">
    <location>
        <begin position="325"/>
        <end position="334"/>
    </location>
</feature>
<feature type="region of interest" description="Disordered" evidence="1">
    <location>
        <begin position="255"/>
        <end position="336"/>
    </location>
</feature>
<feature type="compositionally biased region" description="Acidic residues" evidence="1">
    <location>
        <begin position="255"/>
        <end position="268"/>
    </location>
</feature>
<organism evidence="2 3">
    <name type="scientific">Vitrella brassicaformis (strain CCMP3155)</name>
    <dbReference type="NCBI Taxonomy" id="1169540"/>
    <lineage>
        <taxon>Eukaryota</taxon>
        <taxon>Sar</taxon>
        <taxon>Alveolata</taxon>
        <taxon>Colpodellida</taxon>
        <taxon>Vitrellaceae</taxon>
        <taxon>Vitrella</taxon>
    </lineage>
</organism>
<dbReference type="Proteomes" id="UP000041254">
    <property type="component" value="Unassembled WGS sequence"/>
</dbReference>
<reference evidence="2 3" key="1">
    <citation type="submission" date="2014-11" db="EMBL/GenBank/DDBJ databases">
        <authorList>
            <person name="Zhu J."/>
            <person name="Qi W."/>
            <person name="Song R."/>
        </authorList>
    </citation>
    <scope>NUCLEOTIDE SEQUENCE [LARGE SCALE GENOMIC DNA]</scope>
</reference>
<dbReference type="AlphaFoldDB" id="A0A0G4EXF3"/>
<dbReference type="EMBL" id="CDMY01000336">
    <property type="protein sequence ID" value="CEM02792.1"/>
    <property type="molecule type" value="Genomic_DNA"/>
</dbReference>
<protein>
    <submittedName>
        <fullName evidence="2">Uncharacterized protein</fullName>
    </submittedName>
</protein>
<feature type="compositionally biased region" description="Low complexity" evidence="1">
    <location>
        <begin position="272"/>
        <end position="293"/>
    </location>
</feature>
<feature type="compositionally biased region" description="Low complexity" evidence="1">
    <location>
        <begin position="303"/>
        <end position="314"/>
    </location>
</feature>
<dbReference type="InParanoid" id="A0A0G4EXF3"/>
<evidence type="ECO:0000313" key="3">
    <source>
        <dbReference type="Proteomes" id="UP000041254"/>
    </source>
</evidence>
<dbReference type="VEuPathDB" id="CryptoDB:Vbra_20983"/>
<evidence type="ECO:0000313" key="2">
    <source>
        <dbReference type="EMBL" id="CEM02792.1"/>
    </source>
</evidence>
<sequence>MNISIHLNTPEGQVRPMCSFCRAHHFASLSSSHRRTLCAGRWTRRIRELYREYFDYEAARRFTPGLEIVVHPEGYTGQIFNVEAFPFVPPFHGHVLAELHYTHIWVEPTPPPQQQGPVPDTQMTDAAEHGHTDTQPGAQEMDTAATQPVVRIFPILTDAELRGLARDAFDQNNRRGNTEEAAVQAGTDIWEARRMFTSAERFAIWLRSIVRLVNNELRNGTWSKRRGLGLFNFEAKRLLLILGITKGCKPYFPDFEWDDEDPDEDDESWGGPAHQQQPALATPAAASTSASQKAQKDAVTESPAAGGAAGPAQPLHTYGQQDAHGRHRRGHRSHTVYERRAETVVVTSILATMPTRPTVAELIEYGKTVADGEEEREGEQTAAKKRSTHTAKIHTQALVSAVVPTMSGKMSQMKALAITGSAQ</sequence>
<proteinExistence type="predicted"/>
<feature type="region of interest" description="Disordered" evidence="1">
    <location>
        <begin position="107"/>
        <end position="138"/>
    </location>
</feature>
<name>A0A0G4EXF3_VITBC</name>
<gene>
    <name evidence="2" type="ORF">Vbra_20983</name>
</gene>
<evidence type="ECO:0000256" key="1">
    <source>
        <dbReference type="SAM" id="MobiDB-lite"/>
    </source>
</evidence>
<keyword evidence="3" id="KW-1185">Reference proteome</keyword>
<accession>A0A0G4EXF3</accession>